<dbReference type="GO" id="GO:1990281">
    <property type="term" value="C:efflux pump complex"/>
    <property type="evidence" value="ECO:0007669"/>
    <property type="project" value="TreeGrafter"/>
</dbReference>
<keyword evidence="8" id="KW-0175">Coiled coil</keyword>
<reference evidence="11 12" key="1">
    <citation type="journal article" date="2015" name="Genome Announc.">
        <title>Draft Genome of the Euendolithic (true boring) Cyanobacterium Mastigocoleus testarum strain BC008.</title>
        <authorList>
            <person name="Guida B.S."/>
            <person name="Garcia-Pichel F."/>
        </authorList>
    </citation>
    <scope>NUCLEOTIDE SEQUENCE [LARGE SCALE GENOMIC DNA]</scope>
    <source>
        <strain evidence="11 12">BC008</strain>
    </source>
</reference>
<organism evidence="11 12">
    <name type="scientific">Mastigocoleus testarum BC008</name>
    <dbReference type="NCBI Taxonomy" id="371196"/>
    <lineage>
        <taxon>Bacteria</taxon>
        <taxon>Bacillati</taxon>
        <taxon>Cyanobacteriota</taxon>
        <taxon>Cyanophyceae</taxon>
        <taxon>Nostocales</taxon>
        <taxon>Hapalosiphonaceae</taxon>
        <taxon>Mastigocoleus</taxon>
    </lineage>
</organism>
<dbReference type="EMBL" id="LMTZ01000162">
    <property type="protein sequence ID" value="KST62151.1"/>
    <property type="molecule type" value="Genomic_DNA"/>
</dbReference>
<feature type="coiled-coil region" evidence="8">
    <location>
        <begin position="671"/>
        <end position="713"/>
    </location>
</feature>
<evidence type="ECO:0000256" key="9">
    <source>
        <dbReference type="SAM" id="MobiDB-lite"/>
    </source>
</evidence>
<evidence type="ECO:0000256" key="8">
    <source>
        <dbReference type="SAM" id="Coils"/>
    </source>
</evidence>
<evidence type="ECO:0000313" key="11">
    <source>
        <dbReference type="EMBL" id="KST62151.1"/>
    </source>
</evidence>
<evidence type="ECO:0000313" key="12">
    <source>
        <dbReference type="Proteomes" id="UP000053372"/>
    </source>
</evidence>
<dbReference type="PANTHER" id="PTHR30026:SF21">
    <property type="entry name" value="SLR1270 PROTEIN"/>
    <property type="match status" value="1"/>
</dbReference>
<dbReference type="Pfam" id="PF02321">
    <property type="entry name" value="OEP"/>
    <property type="match status" value="2"/>
</dbReference>
<dbReference type="GO" id="GO:0015562">
    <property type="term" value="F:efflux transmembrane transporter activity"/>
    <property type="evidence" value="ECO:0007669"/>
    <property type="project" value="InterPro"/>
</dbReference>
<keyword evidence="10" id="KW-0732">Signal</keyword>
<feature type="coiled-coil region" evidence="8">
    <location>
        <begin position="377"/>
        <end position="407"/>
    </location>
</feature>
<dbReference type="GO" id="GO:0015288">
    <property type="term" value="F:porin activity"/>
    <property type="evidence" value="ECO:0007669"/>
    <property type="project" value="TreeGrafter"/>
</dbReference>
<feature type="chain" id="PRO_5006890054" description="Transporter" evidence="10">
    <location>
        <begin position="27"/>
        <end position="792"/>
    </location>
</feature>
<dbReference type="SUPFAM" id="SSF56954">
    <property type="entry name" value="Outer membrane efflux proteins (OEP)"/>
    <property type="match status" value="1"/>
</dbReference>
<keyword evidence="7" id="KW-0998">Cell outer membrane</keyword>
<comment type="subcellular location">
    <subcellularLocation>
        <location evidence="1">Cell outer membrane</location>
    </subcellularLocation>
</comment>
<evidence type="ECO:0008006" key="13">
    <source>
        <dbReference type="Google" id="ProtNLM"/>
    </source>
</evidence>
<proteinExistence type="inferred from homology"/>
<evidence type="ECO:0000256" key="3">
    <source>
        <dbReference type="ARBA" id="ARBA00022448"/>
    </source>
</evidence>
<feature type="region of interest" description="Disordered" evidence="9">
    <location>
        <begin position="46"/>
        <end position="66"/>
    </location>
</feature>
<feature type="compositionally biased region" description="Polar residues" evidence="9">
    <location>
        <begin position="187"/>
        <end position="207"/>
    </location>
</feature>
<keyword evidence="3" id="KW-0813">Transport</keyword>
<feature type="compositionally biased region" description="Basic and acidic residues" evidence="9">
    <location>
        <begin position="175"/>
        <end position="186"/>
    </location>
</feature>
<gene>
    <name evidence="11" type="ORF">BC008_37515</name>
</gene>
<dbReference type="GO" id="GO:0009279">
    <property type="term" value="C:cell outer membrane"/>
    <property type="evidence" value="ECO:0007669"/>
    <property type="project" value="UniProtKB-SubCell"/>
</dbReference>
<feature type="region of interest" description="Disordered" evidence="9">
    <location>
        <begin position="419"/>
        <end position="438"/>
    </location>
</feature>
<comment type="similarity">
    <text evidence="2">Belongs to the outer membrane factor (OMF) (TC 1.B.17) family.</text>
</comment>
<protein>
    <recommendedName>
        <fullName evidence="13">Transporter</fullName>
    </recommendedName>
</protein>
<dbReference type="Proteomes" id="UP000053372">
    <property type="component" value="Unassembled WGS sequence"/>
</dbReference>
<evidence type="ECO:0000256" key="10">
    <source>
        <dbReference type="SAM" id="SignalP"/>
    </source>
</evidence>
<feature type="region of interest" description="Disordered" evidence="9">
    <location>
        <begin position="114"/>
        <end position="207"/>
    </location>
</feature>
<accession>A0A0V7ZCC1</accession>
<dbReference type="PANTHER" id="PTHR30026">
    <property type="entry name" value="OUTER MEMBRANE PROTEIN TOLC"/>
    <property type="match status" value="1"/>
</dbReference>
<evidence type="ECO:0000256" key="7">
    <source>
        <dbReference type="ARBA" id="ARBA00023237"/>
    </source>
</evidence>
<name>A0A0V7ZCC1_9CYAN</name>
<comment type="caution">
    <text evidence="11">The sequence shown here is derived from an EMBL/GenBank/DDBJ whole genome shotgun (WGS) entry which is preliminary data.</text>
</comment>
<evidence type="ECO:0000256" key="2">
    <source>
        <dbReference type="ARBA" id="ARBA00007613"/>
    </source>
</evidence>
<dbReference type="AlphaFoldDB" id="A0A0V7ZCC1"/>
<feature type="region of interest" description="Disordered" evidence="9">
    <location>
        <begin position="293"/>
        <end position="355"/>
    </location>
</feature>
<keyword evidence="4" id="KW-1134">Transmembrane beta strand</keyword>
<feature type="compositionally biased region" description="Low complexity" evidence="9">
    <location>
        <begin position="338"/>
        <end position="349"/>
    </location>
</feature>
<dbReference type="Gene3D" id="1.20.1600.10">
    <property type="entry name" value="Outer membrane efflux proteins (OEP)"/>
    <property type="match status" value="1"/>
</dbReference>
<evidence type="ECO:0000256" key="4">
    <source>
        <dbReference type="ARBA" id="ARBA00022452"/>
    </source>
</evidence>
<dbReference type="InterPro" id="IPR003423">
    <property type="entry name" value="OMP_efflux"/>
</dbReference>
<keyword evidence="5" id="KW-0812">Transmembrane</keyword>
<sequence length="792" mass="87360">MKRQQFFYSFLPGVTAAVLTAHPALARSATVDSSKLDSSLDITDLRHDHDSSTRDQNQIFPQEPDSQKHFSTKFAYINWSTVKNRSTKTKTILPRIPRIVQSEEISSGLRAVPDLGSTKYSLTDRNLDRNTSYKGSKNISRKEIPKRKTLFQSTGKSDPFSRKLSKSQSLSSVTRKGETTETKHVSNEQTNSRVNSLPPSNVSQGTPLLTSALQTNGCGAYALLSRSGQCNPHGSPVRQKVIASNGFSKQNLAKIRKPSLVNKLQLMKRVGDRESHLESSHLGSNPTIQLAQAKPEETTPSTTPQIPQQTIPPTTQPNSQEGVPPSTKTPSSVPPSQKPLENPNLDLNPNPNPLVFPTKAEEVRVKGIQPITLERALELAQRNNRDLQESLLTLKRSRSELREAQAALLPQLDLRTNLTRSQSSEGQRSVELQGFGTDEPTTRFDSDIQLSYNLYTSGSRRAAIKRAEESLKNSELEVERISELIKLNVNTDYYNLQEADEQVRIQRSAVENSRASLRDAEAQERAGIGTRFAVLQARSVLANDIQALNNALANQTSRRSQLAQRLSLPQSVTLAAADPVRLAGLWNRSLEESMILAFQNRPELQQQLAQRNISEQARRQALAQLGPQISVVGTYDLLDQFDDNVGVTDGYSLGLRATLRLFDGGAARAEANQQKANIAIAENNFAEQREQIRSEVEQAYAELESNLRNIETSNLGLEVARESLRLARLRFQAGVGTQTDVIREQTALTQAEGNRVTAILGYNRALATLQRSITSRGLSASDNPNGNAGSAP</sequence>
<feature type="compositionally biased region" description="Polar residues" evidence="9">
    <location>
        <begin position="118"/>
        <end position="138"/>
    </location>
</feature>
<feature type="signal peptide" evidence="10">
    <location>
        <begin position="1"/>
        <end position="26"/>
    </location>
</feature>
<keyword evidence="6" id="KW-0472">Membrane</keyword>
<evidence type="ECO:0000256" key="5">
    <source>
        <dbReference type="ARBA" id="ARBA00022692"/>
    </source>
</evidence>
<dbReference type="OrthoDB" id="501974at2"/>
<dbReference type="RefSeq" id="WP_058184780.1">
    <property type="nucleotide sequence ID" value="NZ_LMTZ01000162.1"/>
</dbReference>
<dbReference type="InterPro" id="IPR051906">
    <property type="entry name" value="TolC-like"/>
</dbReference>
<keyword evidence="12" id="KW-1185">Reference proteome</keyword>
<evidence type="ECO:0000256" key="1">
    <source>
        <dbReference type="ARBA" id="ARBA00004442"/>
    </source>
</evidence>
<evidence type="ECO:0000256" key="6">
    <source>
        <dbReference type="ARBA" id="ARBA00023136"/>
    </source>
</evidence>
<feature type="compositionally biased region" description="Low complexity" evidence="9">
    <location>
        <begin position="298"/>
        <end position="331"/>
    </location>
</feature>